<proteinExistence type="predicted"/>
<reference evidence="2" key="1">
    <citation type="journal article" date="2023" name="Nat. Plants">
        <title>Single-cell RNA sequencing provides a high-resolution roadmap for understanding the multicellular compartmentation of specialized metabolism.</title>
        <authorList>
            <person name="Sun S."/>
            <person name="Shen X."/>
            <person name="Li Y."/>
            <person name="Li Y."/>
            <person name="Wang S."/>
            <person name="Li R."/>
            <person name="Zhang H."/>
            <person name="Shen G."/>
            <person name="Guo B."/>
            <person name="Wei J."/>
            <person name="Xu J."/>
            <person name="St-Pierre B."/>
            <person name="Chen S."/>
            <person name="Sun C."/>
        </authorList>
    </citation>
    <scope>NUCLEOTIDE SEQUENCE [LARGE SCALE GENOMIC DNA]</scope>
</reference>
<protein>
    <submittedName>
        <fullName evidence="1">Uncharacterized protein</fullName>
    </submittedName>
</protein>
<keyword evidence="2" id="KW-1185">Reference proteome</keyword>
<evidence type="ECO:0000313" key="2">
    <source>
        <dbReference type="Proteomes" id="UP001060085"/>
    </source>
</evidence>
<dbReference type="Proteomes" id="UP001060085">
    <property type="component" value="Linkage Group LG05"/>
</dbReference>
<name>A0ACC0AUJ7_CATRO</name>
<gene>
    <name evidence="1" type="ORF">M9H77_23729</name>
</gene>
<dbReference type="EMBL" id="CM044705">
    <property type="protein sequence ID" value="KAI5664406.1"/>
    <property type="molecule type" value="Genomic_DNA"/>
</dbReference>
<sequence>MKVMDHNVRSAFRDKVLIMVMCSEASEDCTVFSDSEGGSTWERGRSTMEGLAQSVSRQTSLHALRWDGCLVESQEGLEIKVGLRAKLANAPGSVAWFYMNRECGGYGIERS</sequence>
<evidence type="ECO:0000313" key="1">
    <source>
        <dbReference type="EMBL" id="KAI5664406.1"/>
    </source>
</evidence>
<organism evidence="1 2">
    <name type="scientific">Catharanthus roseus</name>
    <name type="common">Madagascar periwinkle</name>
    <name type="synonym">Vinca rosea</name>
    <dbReference type="NCBI Taxonomy" id="4058"/>
    <lineage>
        <taxon>Eukaryota</taxon>
        <taxon>Viridiplantae</taxon>
        <taxon>Streptophyta</taxon>
        <taxon>Embryophyta</taxon>
        <taxon>Tracheophyta</taxon>
        <taxon>Spermatophyta</taxon>
        <taxon>Magnoliopsida</taxon>
        <taxon>eudicotyledons</taxon>
        <taxon>Gunneridae</taxon>
        <taxon>Pentapetalae</taxon>
        <taxon>asterids</taxon>
        <taxon>lamiids</taxon>
        <taxon>Gentianales</taxon>
        <taxon>Apocynaceae</taxon>
        <taxon>Rauvolfioideae</taxon>
        <taxon>Vinceae</taxon>
        <taxon>Catharanthinae</taxon>
        <taxon>Catharanthus</taxon>
    </lineage>
</organism>
<comment type="caution">
    <text evidence="1">The sequence shown here is derived from an EMBL/GenBank/DDBJ whole genome shotgun (WGS) entry which is preliminary data.</text>
</comment>
<accession>A0ACC0AUJ7</accession>